<dbReference type="AlphaFoldDB" id="J9Y1J2"/>
<dbReference type="Pfam" id="PF03129">
    <property type="entry name" value="HGTP_anticodon"/>
    <property type="match status" value="1"/>
</dbReference>
<dbReference type="Gene3D" id="3.30.930.10">
    <property type="entry name" value="Bira Bifunctional Protein, Domain 2"/>
    <property type="match status" value="2"/>
</dbReference>
<comment type="similarity">
    <text evidence="1">Belongs to the class-II aminoacyl-tRNA synthetase family.</text>
</comment>
<dbReference type="InterPro" id="IPR004516">
    <property type="entry name" value="HisRS/HisZ"/>
</dbReference>
<dbReference type="Gene3D" id="3.40.50.800">
    <property type="entry name" value="Anticodon-binding domain"/>
    <property type="match status" value="1"/>
</dbReference>
<dbReference type="GO" id="GO:0005737">
    <property type="term" value="C:cytoplasm"/>
    <property type="evidence" value="ECO:0007669"/>
    <property type="project" value="InterPro"/>
</dbReference>
<reference evidence="13" key="1">
    <citation type="journal article" date="2013" name="Nucleic Acids Res.">
        <title>Absence of a universal element for tRNAHis identity in Acanthamoeba castellanii.</title>
        <authorList>
            <person name="Rao B.S."/>
            <person name="Mohammad F."/>
            <person name="Gray M.W."/>
            <person name="Jackman J.E."/>
        </authorList>
    </citation>
    <scope>NUCLEOTIDE SEQUENCE</scope>
    <source>
        <strain evidence="13">Neff</strain>
    </source>
</reference>
<dbReference type="InterPro" id="IPR045864">
    <property type="entry name" value="aa-tRNA-synth_II/BPL/LPL"/>
</dbReference>
<dbReference type="InterPro" id="IPR015807">
    <property type="entry name" value="His-tRNA-ligase"/>
</dbReference>
<dbReference type="FunFam" id="3.30.930.10:FF:000054">
    <property type="entry name" value="Histidine--tRNA ligase chloroplastic/mitochondrial"/>
    <property type="match status" value="1"/>
</dbReference>
<feature type="compositionally biased region" description="Basic and acidic residues" evidence="11">
    <location>
        <begin position="1"/>
        <end position="30"/>
    </location>
</feature>
<evidence type="ECO:0000256" key="4">
    <source>
        <dbReference type="ARBA" id="ARBA00022741"/>
    </source>
</evidence>
<evidence type="ECO:0000256" key="7">
    <source>
        <dbReference type="ARBA" id="ARBA00023146"/>
    </source>
</evidence>
<feature type="binding site" evidence="10">
    <location>
        <position position="164"/>
    </location>
    <ligand>
        <name>L-histidine</name>
        <dbReference type="ChEBI" id="CHEBI:57595"/>
    </ligand>
</feature>
<dbReference type="VEuPathDB" id="AmoebaDB:ACA1_393010"/>
<evidence type="ECO:0000256" key="6">
    <source>
        <dbReference type="ARBA" id="ARBA00022917"/>
    </source>
</evidence>
<dbReference type="InterPro" id="IPR041715">
    <property type="entry name" value="HisRS-like_core"/>
</dbReference>
<dbReference type="Pfam" id="PF13393">
    <property type="entry name" value="tRNA-synt_His"/>
    <property type="match status" value="1"/>
</dbReference>
<dbReference type="SUPFAM" id="SSF55681">
    <property type="entry name" value="Class II aaRS and biotin synthetases"/>
    <property type="match status" value="1"/>
</dbReference>
<proteinExistence type="evidence at transcript level"/>
<sequence length="473" mass="53722">MEGIKVEETKPQQAAKSEKQNQKKPAEGRAMRTGGKKKASGVIPSEPIAGVRDFPPEEMRKRTWLFDKFREVARVFSFQEYDAPVLEYEELYTRKAGEEITQQMYNFVDKGDQKVSLRPEMTPSLARLVIQKGKALMVPVKWFSIPQCWRFETVTRGRRREHYQWNMDIIGVKEVTAEAELLAAIVAFFKSVGLSAKEIGIKVSSRKVIEKIIDDLKIPKEVFAQTCIIVDKLDKLERADVVQQLAALDPPVPEEVASRLIDTLSVKSIEELGALIGEEHEAVKELQKLFWLAQSYGYADWIQFDASVVRGLAYYTGIVFEGFDRTGGIPRAICGGGRYDRLFSTYGAKDIPSCGFGFGDCVIMEILEDKKLLPSFAPKIDDIILAFNEELRPAANELAMALRIQGRAVEIVLGEGKKLKWAYSYADRLGADRVMLIAPDEWKERKIRVKDMKKQTDKDENQYDVLYDDLVKQ</sequence>
<evidence type="ECO:0000259" key="12">
    <source>
        <dbReference type="PROSITE" id="PS50862"/>
    </source>
</evidence>
<accession>J9Y1J2</accession>
<keyword evidence="4" id="KW-0547">Nucleotide-binding</keyword>
<evidence type="ECO:0000256" key="5">
    <source>
        <dbReference type="ARBA" id="ARBA00022840"/>
    </source>
</evidence>
<dbReference type="NCBIfam" id="TIGR00442">
    <property type="entry name" value="hisS"/>
    <property type="match status" value="1"/>
</dbReference>
<dbReference type="InterPro" id="IPR036621">
    <property type="entry name" value="Anticodon-bd_dom_sf"/>
</dbReference>
<feature type="binding site" evidence="10">
    <location>
        <position position="310"/>
    </location>
    <ligand>
        <name>L-histidine</name>
        <dbReference type="ChEBI" id="CHEBI:57595"/>
    </ligand>
</feature>
<keyword evidence="5" id="KW-0067">ATP-binding</keyword>
<dbReference type="CDD" id="cd00773">
    <property type="entry name" value="HisRS-like_core"/>
    <property type="match status" value="1"/>
</dbReference>
<feature type="binding site" evidence="10">
    <location>
        <position position="168"/>
    </location>
    <ligand>
        <name>L-histidine</name>
        <dbReference type="ChEBI" id="CHEBI:57595"/>
    </ligand>
</feature>
<dbReference type="EC" id="6.1.1.21" evidence="2"/>
<protein>
    <recommendedName>
        <fullName evidence="2">histidine--tRNA ligase</fullName>
        <ecNumber evidence="2">6.1.1.21</ecNumber>
    </recommendedName>
    <alternativeName>
        <fullName evidence="8">Histidyl-tRNA synthetase</fullName>
    </alternativeName>
</protein>
<evidence type="ECO:0000256" key="10">
    <source>
        <dbReference type="PIRSR" id="PIRSR001549-1"/>
    </source>
</evidence>
<evidence type="ECO:0000256" key="11">
    <source>
        <dbReference type="SAM" id="MobiDB-lite"/>
    </source>
</evidence>
<evidence type="ECO:0000313" key="13">
    <source>
        <dbReference type="EMBL" id="AFS33775.1"/>
    </source>
</evidence>
<dbReference type="PANTHER" id="PTHR43707:SF1">
    <property type="entry name" value="HISTIDINE--TRNA LIGASE, MITOCHONDRIAL-RELATED"/>
    <property type="match status" value="1"/>
</dbReference>
<feature type="binding site" evidence="10">
    <location>
        <begin position="120"/>
        <end position="122"/>
    </location>
    <ligand>
        <name>L-histidine</name>
        <dbReference type="ChEBI" id="CHEBI:57595"/>
    </ligand>
</feature>
<dbReference type="HAMAP" id="MF_00127">
    <property type="entry name" value="His_tRNA_synth"/>
    <property type="match status" value="1"/>
</dbReference>
<dbReference type="OMA" id="CGGGNFK"/>
<evidence type="ECO:0000256" key="8">
    <source>
        <dbReference type="ARBA" id="ARBA00030619"/>
    </source>
</evidence>
<dbReference type="GO" id="GO:0004821">
    <property type="term" value="F:histidine-tRNA ligase activity"/>
    <property type="evidence" value="ECO:0007669"/>
    <property type="project" value="UniProtKB-EC"/>
</dbReference>
<dbReference type="SUPFAM" id="SSF52954">
    <property type="entry name" value="Class II aaRS ABD-related"/>
    <property type="match status" value="1"/>
</dbReference>
<dbReference type="InterPro" id="IPR004154">
    <property type="entry name" value="Anticodon-bd"/>
</dbReference>
<feature type="region of interest" description="Disordered" evidence="11">
    <location>
        <begin position="1"/>
        <end position="49"/>
    </location>
</feature>
<keyword evidence="7 13" id="KW-0030">Aminoacyl-tRNA synthetase</keyword>
<evidence type="ECO:0000256" key="1">
    <source>
        <dbReference type="ARBA" id="ARBA00008226"/>
    </source>
</evidence>
<name>J9Y1J2_ACACA</name>
<feature type="binding site" evidence="10">
    <location>
        <position position="150"/>
    </location>
    <ligand>
        <name>L-histidine</name>
        <dbReference type="ChEBI" id="CHEBI:57595"/>
    </ligand>
</feature>
<evidence type="ECO:0000256" key="2">
    <source>
        <dbReference type="ARBA" id="ARBA00012815"/>
    </source>
</evidence>
<comment type="catalytic activity">
    <reaction evidence="9">
        <text>tRNA(His) + L-histidine + ATP = L-histidyl-tRNA(His) + AMP + diphosphate + H(+)</text>
        <dbReference type="Rhea" id="RHEA:17313"/>
        <dbReference type="Rhea" id="RHEA-COMP:9665"/>
        <dbReference type="Rhea" id="RHEA-COMP:9689"/>
        <dbReference type="ChEBI" id="CHEBI:15378"/>
        <dbReference type="ChEBI" id="CHEBI:30616"/>
        <dbReference type="ChEBI" id="CHEBI:33019"/>
        <dbReference type="ChEBI" id="CHEBI:57595"/>
        <dbReference type="ChEBI" id="CHEBI:78442"/>
        <dbReference type="ChEBI" id="CHEBI:78527"/>
        <dbReference type="ChEBI" id="CHEBI:456215"/>
        <dbReference type="EC" id="6.1.1.21"/>
    </reaction>
</comment>
<organism evidence="13">
    <name type="scientific">Acanthamoeba castellanii</name>
    <name type="common">Amoeba</name>
    <dbReference type="NCBI Taxonomy" id="5755"/>
    <lineage>
        <taxon>Eukaryota</taxon>
        <taxon>Amoebozoa</taxon>
        <taxon>Discosea</taxon>
        <taxon>Longamoebia</taxon>
        <taxon>Centramoebida</taxon>
        <taxon>Acanthamoebidae</taxon>
        <taxon>Acanthamoeba</taxon>
    </lineage>
</organism>
<dbReference type="GO" id="GO:0006427">
    <property type="term" value="P:histidyl-tRNA aminoacylation"/>
    <property type="evidence" value="ECO:0007669"/>
    <property type="project" value="InterPro"/>
</dbReference>
<evidence type="ECO:0000256" key="9">
    <source>
        <dbReference type="ARBA" id="ARBA00047639"/>
    </source>
</evidence>
<feature type="domain" description="Aminoacyl-transfer RNA synthetases class-II family profile" evidence="12">
    <location>
        <begin position="67"/>
        <end position="411"/>
    </location>
</feature>
<feature type="binding site" evidence="10">
    <location>
        <begin position="314"/>
        <end position="315"/>
    </location>
    <ligand>
        <name>L-histidine</name>
        <dbReference type="ChEBI" id="CHEBI:57595"/>
    </ligand>
</feature>
<dbReference type="GO" id="GO:0005524">
    <property type="term" value="F:ATP binding"/>
    <property type="evidence" value="ECO:0007669"/>
    <property type="project" value="UniProtKB-KW"/>
</dbReference>
<dbReference type="EMBL" id="JX547007">
    <property type="protein sequence ID" value="AFS33775.1"/>
    <property type="molecule type" value="mRNA"/>
</dbReference>
<dbReference type="PROSITE" id="PS50862">
    <property type="entry name" value="AA_TRNA_LIGASE_II"/>
    <property type="match status" value="1"/>
</dbReference>
<keyword evidence="3" id="KW-0436">Ligase</keyword>
<dbReference type="PANTHER" id="PTHR43707">
    <property type="entry name" value="HISTIDYL-TRNA SYNTHETASE"/>
    <property type="match status" value="1"/>
</dbReference>
<evidence type="ECO:0000256" key="3">
    <source>
        <dbReference type="ARBA" id="ARBA00022598"/>
    </source>
</evidence>
<keyword evidence="6" id="KW-0648">Protein biosynthesis</keyword>
<dbReference type="InterPro" id="IPR006195">
    <property type="entry name" value="aa-tRNA-synth_II"/>
</dbReference>
<dbReference type="PIRSF" id="PIRSF001549">
    <property type="entry name" value="His-tRNA_synth"/>
    <property type="match status" value="1"/>
</dbReference>